<dbReference type="RefSeq" id="WP_131292953.1">
    <property type="nucleotide sequence ID" value="NZ_SJKA01000009.1"/>
</dbReference>
<gene>
    <name evidence="4" type="ORF">E0H50_25690</name>
</gene>
<evidence type="ECO:0000313" key="4">
    <source>
        <dbReference type="EMBL" id="TCC29838.1"/>
    </source>
</evidence>
<dbReference type="Proteomes" id="UP000292695">
    <property type="component" value="Unassembled WGS sequence"/>
</dbReference>
<dbReference type="AlphaFoldDB" id="A0A4R0IG12"/>
<organism evidence="4 5">
    <name type="scientific">Kribbella sindirgiensis</name>
    <dbReference type="NCBI Taxonomy" id="1124744"/>
    <lineage>
        <taxon>Bacteria</taxon>
        <taxon>Bacillati</taxon>
        <taxon>Actinomycetota</taxon>
        <taxon>Actinomycetes</taxon>
        <taxon>Propionibacteriales</taxon>
        <taxon>Kribbellaceae</taxon>
        <taxon>Kribbella</taxon>
    </lineage>
</organism>
<dbReference type="SMART" id="SM00822">
    <property type="entry name" value="PKS_KR"/>
    <property type="match status" value="1"/>
</dbReference>
<dbReference type="Gene3D" id="3.40.50.720">
    <property type="entry name" value="NAD(P)-binding Rossmann-like Domain"/>
    <property type="match status" value="1"/>
</dbReference>
<sequence length="254" mass="26514">MSEAPRSEAPSAVPPASVVLVSGGSRGLGLAIVTDLLAAGLKVAAFARTVTPELTALGEKYPDHLHYGSVDVNDSAAGQAFVRDVENALGPIDALVNNAAIGQDSLHVHTSAEHLAEIIQTNLTSPLILTRFVLRRMLAKGLKGRIVNITSICAQRGYPGLVAYSATKGGMDAATRSLARELGGRILANAVAPGFFASEMSAVLGQTQLDQIVRRTPTGHLTEPEDVLPVVRMLLLENTNLNGQVLVIDGAASI</sequence>
<dbReference type="Pfam" id="PF00106">
    <property type="entry name" value="adh_short"/>
    <property type="match status" value="1"/>
</dbReference>
<accession>A0A4R0IG12</accession>
<comment type="similarity">
    <text evidence="1 2">Belongs to the short-chain dehydrogenases/reductases (SDR) family.</text>
</comment>
<dbReference type="PRINTS" id="PR00080">
    <property type="entry name" value="SDRFAMILY"/>
</dbReference>
<reference evidence="4 5" key="1">
    <citation type="submission" date="2019-02" db="EMBL/GenBank/DDBJ databases">
        <title>Kribbella capetownensis sp. nov. and Kribbella speibonae sp. nov., isolated from soil.</title>
        <authorList>
            <person name="Curtis S.M."/>
            <person name="Norton I."/>
            <person name="Everest G.J."/>
            <person name="Meyers P.R."/>
        </authorList>
    </citation>
    <scope>NUCLEOTIDE SEQUENCE [LARGE SCALE GENOMIC DNA]</scope>
    <source>
        <strain evidence="4 5">DSM 27082</strain>
    </source>
</reference>
<evidence type="ECO:0000256" key="2">
    <source>
        <dbReference type="RuleBase" id="RU000363"/>
    </source>
</evidence>
<dbReference type="InterPro" id="IPR036291">
    <property type="entry name" value="NAD(P)-bd_dom_sf"/>
</dbReference>
<feature type="domain" description="Ketoreductase" evidence="3">
    <location>
        <begin position="17"/>
        <end position="196"/>
    </location>
</feature>
<dbReference type="EMBL" id="SJKA01000009">
    <property type="protein sequence ID" value="TCC29838.1"/>
    <property type="molecule type" value="Genomic_DNA"/>
</dbReference>
<dbReference type="GO" id="GO:0030497">
    <property type="term" value="P:fatty acid elongation"/>
    <property type="evidence" value="ECO:0007669"/>
    <property type="project" value="TreeGrafter"/>
</dbReference>
<dbReference type="PRINTS" id="PR00081">
    <property type="entry name" value="GDHRDH"/>
</dbReference>
<dbReference type="PANTHER" id="PTHR42760:SF40">
    <property type="entry name" value="3-OXOACYL-[ACYL-CARRIER-PROTEIN] REDUCTASE, CHLOROPLASTIC"/>
    <property type="match status" value="1"/>
</dbReference>
<name>A0A4R0IG12_9ACTN</name>
<dbReference type="InterPro" id="IPR002347">
    <property type="entry name" value="SDR_fam"/>
</dbReference>
<evidence type="ECO:0000313" key="5">
    <source>
        <dbReference type="Proteomes" id="UP000292695"/>
    </source>
</evidence>
<keyword evidence="5" id="KW-1185">Reference proteome</keyword>
<protein>
    <submittedName>
        <fullName evidence="4">SDR family NAD(P)-dependent oxidoreductase</fullName>
    </submittedName>
</protein>
<dbReference type="OrthoDB" id="286404at2"/>
<comment type="caution">
    <text evidence="4">The sequence shown here is derived from an EMBL/GenBank/DDBJ whole genome shotgun (WGS) entry which is preliminary data.</text>
</comment>
<dbReference type="InterPro" id="IPR057326">
    <property type="entry name" value="KR_dom"/>
</dbReference>
<evidence type="ECO:0000259" key="3">
    <source>
        <dbReference type="SMART" id="SM00822"/>
    </source>
</evidence>
<proteinExistence type="inferred from homology"/>
<dbReference type="SUPFAM" id="SSF51735">
    <property type="entry name" value="NAD(P)-binding Rossmann-fold domains"/>
    <property type="match status" value="1"/>
</dbReference>
<dbReference type="PANTHER" id="PTHR42760">
    <property type="entry name" value="SHORT-CHAIN DEHYDROGENASES/REDUCTASES FAMILY MEMBER"/>
    <property type="match status" value="1"/>
</dbReference>
<dbReference type="GO" id="GO:0016616">
    <property type="term" value="F:oxidoreductase activity, acting on the CH-OH group of donors, NAD or NADP as acceptor"/>
    <property type="evidence" value="ECO:0007669"/>
    <property type="project" value="TreeGrafter"/>
</dbReference>
<evidence type="ECO:0000256" key="1">
    <source>
        <dbReference type="ARBA" id="ARBA00006484"/>
    </source>
</evidence>